<feature type="repeat" description="TPR" evidence="1">
    <location>
        <begin position="501"/>
        <end position="534"/>
    </location>
</feature>
<dbReference type="PROSITE" id="PS50005">
    <property type="entry name" value="TPR"/>
    <property type="match status" value="2"/>
</dbReference>
<dbReference type="AlphaFoldDB" id="A0A9J7L567"/>
<evidence type="ECO:0000256" key="1">
    <source>
        <dbReference type="PROSITE-ProRule" id="PRU00339"/>
    </source>
</evidence>
<gene>
    <name evidence="3" type="primary">LOC118415261</name>
</gene>
<dbReference type="SMART" id="SM00028">
    <property type="entry name" value="TPR"/>
    <property type="match status" value="5"/>
</dbReference>
<dbReference type="OMA" id="PHINIAL"/>
<dbReference type="InterPro" id="IPR011990">
    <property type="entry name" value="TPR-like_helical_dom_sf"/>
</dbReference>
<dbReference type="Proteomes" id="UP000001554">
    <property type="component" value="Chromosome 5"/>
</dbReference>
<dbReference type="KEGG" id="bfo:118415261"/>
<protein>
    <submittedName>
        <fullName evidence="3">Uncharacterized protein LOC118415261</fullName>
    </submittedName>
</protein>
<dbReference type="GeneID" id="118415261"/>
<dbReference type="InterPro" id="IPR019734">
    <property type="entry name" value="TPR_rpt"/>
</dbReference>
<name>A0A9J7L567_BRAFL</name>
<keyword evidence="1" id="KW-0802">TPR repeat</keyword>
<dbReference type="PANTHER" id="PTHR19959:SF119">
    <property type="entry name" value="FUNGAL LIPASE-LIKE DOMAIN-CONTAINING PROTEIN"/>
    <property type="match status" value="1"/>
</dbReference>
<organism evidence="2 3">
    <name type="scientific">Branchiostoma floridae</name>
    <name type="common">Florida lancelet</name>
    <name type="synonym">Amphioxus</name>
    <dbReference type="NCBI Taxonomy" id="7739"/>
    <lineage>
        <taxon>Eukaryota</taxon>
        <taxon>Metazoa</taxon>
        <taxon>Chordata</taxon>
        <taxon>Cephalochordata</taxon>
        <taxon>Leptocardii</taxon>
        <taxon>Amphioxiformes</taxon>
        <taxon>Branchiostomatidae</taxon>
        <taxon>Branchiostoma</taxon>
    </lineage>
</organism>
<dbReference type="RefSeq" id="XP_035675608.1">
    <property type="nucleotide sequence ID" value="XM_035819715.1"/>
</dbReference>
<evidence type="ECO:0000313" key="3">
    <source>
        <dbReference type="RefSeq" id="XP_035675608.1"/>
    </source>
</evidence>
<proteinExistence type="predicted"/>
<sequence length="706" mass="79848">MGPPPCKYAMIGLGSQATGLATPYSDLEFAILVDKETDDNVKYFQNLTHYLHLKVIDFGETILPAMAIKSLNDFDADNKLHNWFYDSVTPRGFAFDGAMPHACKTPLGRGKTLHLIRTPRNMINILKDGATLPLKKGYHLASIPGNVSLITGEQDLVDEYSALWDHQFKEDRIPQLEHITRNILKCALMFTTQAPTAMLLDVKKEIYRFSSLAVFCWALLCNIQPATVWETIQNMHIKGVINSDNAHHLMVLVSISAELRLCTYMNNRGQVENMSALSSVSRDTDADNTVRKVFYFSNTKQLIRYYYTAIPLQRFISQLADSESEKRVGILHEKTSQIEAEVYESLCDYKKWKTCTERALQKELDKHGKNTAHPDIAKLLDDLGAACLHIDDCDMLHKAISYQEKSLQMKRTLYGETITHPDIASSLRNLSITWAQLTDQKKAESYLEQALQMVLGDSESPFRPDVVGSLQSVRFFCLDDHKETINHDNLQAMQTDCMGIASQFHTLGAIYASLGEHKKALPYYEWSLRMIQGIYGNSAVHPNIAATLTNMGYVCIKLGDEKKAVGYLEQSLQMMLSIYGENSAHSDIAKLLKHLGYAYYIRGDHKKAISYFEQSLKLKLVIHKETTTPIEIAEIFLSLGSCCIKLGDYGGASSYFVQALYSQISWREVGKLCYDLLPYLLLYVETFYHLDKCLSLSDSMDHAFIP</sequence>
<reference evidence="3" key="2">
    <citation type="submission" date="2025-08" db="UniProtKB">
        <authorList>
            <consortium name="RefSeq"/>
        </authorList>
    </citation>
    <scope>IDENTIFICATION</scope>
    <source>
        <strain evidence="3">S238N-H82</strain>
        <tissue evidence="3">Testes</tissue>
    </source>
</reference>
<dbReference type="Pfam" id="PF13181">
    <property type="entry name" value="TPR_8"/>
    <property type="match status" value="1"/>
</dbReference>
<keyword evidence="2" id="KW-1185">Reference proteome</keyword>
<dbReference type="Pfam" id="PF13424">
    <property type="entry name" value="TPR_12"/>
    <property type="match status" value="1"/>
</dbReference>
<dbReference type="Gene3D" id="1.25.40.10">
    <property type="entry name" value="Tetratricopeptide repeat domain"/>
    <property type="match status" value="2"/>
</dbReference>
<dbReference type="OrthoDB" id="10260758at2759"/>
<dbReference type="SUPFAM" id="SSF48452">
    <property type="entry name" value="TPR-like"/>
    <property type="match status" value="2"/>
</dbReference>
<accession>A0A9J7L567</accession>
<reference evidence="2" key="1">
    <citation type="journal article" date="2020" name="Nat. Ecol. Evol.">
        <title>Deeply conserved synteny resolves early events in vertebrate evolution.</title>
        <authorList>
            <person name="Simakov O."/>
            <person name="Marletaz F."/>
            <person name="Yue J.X."/>
            <person name="O'Connell B."/>
            <person name="Jenkins J."/>
            <person name="Brandt A."/>
            <person name="Calef R."/>
            <person name="Tung C.H."/>
            <person name="Huang T.K."/>
            <person name="Schmutz J."/>
            <person name="Satoh N."/>
            <person name="Yu J.K."/>
            <person name="Putnam N.H."/>
            <person name="Green R.E."/>
            <person name="Rokhsar D.S."/>
        </authorList>
    </citation>
    <scope>NUCLEOTIDE SEQUENCE [LARGE SCALE GENOMIC DNA]</scope>
    <source>
        <strain evidence="2">S238N-H82</strain>
    </source>
</reference>
<feature type="repeat" description="TPR" evidence="1">
    <location>
        <begin position="589"/>
        <end position="622"/>
    </location>
</feature>
<dbReference type="PANTHER" id="PTHR19959">
    <property type="entry name" value="KINESIN LIGHT CHAIN"/>
    <property type="match status" value="1"/>
</dbReference>
<evidence type="ECO:0000313" key="2">
    <source>
        <dbReference type="Proteomes" id="UP000001554"/>
    </source>
</evidence>